<dbReference type="InterPro" id="IPR017871">
    <property type="entry name" value="ABC_transporter-like_CS"/>
</dbReference>
<evidence type="ECO:0000256" key="3">
    <source>
        <dbReference type="ARBA" id="ARBA00022475"/>
    </source>
</evidence>
<dbReference type="InterPro" id="IPR003439">
    <property type="entry name" value="ABC_transporter-like_ATP-bd"/>
</dbReference>
<feature type="domain" description="ABC transporter" evidence="9">
    <location>
        <begin position="25"/>
        <end position="246"/>
    </location>
</feature>
<dbReference type="InterPro" id="IPR015860">
    <property type="entry name" value="ABC_transpr_TagH-like"/>
</dbReference>
<keyword evidence="4" id="KW-0547">Nucleotide-binding</keyword>
<organism evidence="10 11">
    <name type="scientific">Virgibacillus chiguensis</name>
    <dbReference type="NCBI Taxonomy" id="411959"/>
    <lineage>
        <taxon>Bacteria</taxon>
        <taxon>Bacillati</taxon>
        <taxon>Bacillota</taxon>
        <taxon>Bacilli</taxon>
        <taxon>Bacillales</taxon>
        <taxon>Bacillaceae</taxon>
        <taxon>Virgibacillus</taxon>
    </lineage>
</organism>
<dbReference type="PANTHER" id="PTHR46743">
    <property type="entry name" value="TEICHOIC ACIDS EXPORT ATP-BINDING PROTEIN TAGH"/>
    <property type="match status" value="1"/>
</dbReference>
<dbReference type="FunFam" id="3.40.50.300:FF:003010">
    <property type="entry name" value="Teichoic acids export ATP-binding protein TagH"/>
    <property type="match status" value="1"/>
</dbReference>
<keyword evidence="5 10" id="KW-0067">ATP-binding</keyword>
<accession>A0A1M5UDS3</accession>
<protein>
    <submittedName>
        <fullName evidence="10">Teichoic acid transport system ATP-binding protein</fullName>
    </submittedName>
</protein>
<dbReference type="InterPro" id="IPR003593">
    <property type="entry name" value="AAA+_ATPase"/>
</dbReference>
<keyword evidence="7 8" id="KW-0472">Membrane</keyword>
<dbReference type="GO" id="GO:0005524">
    <property type="term" value="F:ATP binding"/>
    <property type="evidence" value="ECO:0007669"/>
    <property type="project" value="UniProtKB-KW"/>
</dbReference>
<dbReference type="SUPFAM" id="SSF52540">
    <property type="entry name" value="P-loop containing nucleoside triphosphate hydrolases"/>
    <property type="match status" value="1"/>
</dbReference>
<evidence type="ECO:0000313" key="11">
    <source>
        <dbReference type="Proteomes" id="UP000184079"/>
    </source>
</evidence>
<comment type="similarity">
    <text evidence="1">Belongs to the ABC transporter superfamily.</text>
</comment>
<reference evidence="11" key="1">
    <citation type="submission" date="2016-11" db="EMBL/GenBank/DDBJ databases">
        <authorList>
            <person name="Varghese N."/>
            <person name="Submissions S."/>
        </authorList>
    </citation>
    <scope>NUCLEOTIDE SEQUENCE [LARGE SCALE GENOMIC DNA]</scope>
    <source>
        <strain evidence="11">CGMCC 1.6496</strain>
    </source>
</reference>
<dbReference type="AlphaFoldDB" id="A0A1M5UDS3"/>
<evidence type="ECO:0000256" key="4">
    <source>
        <dbReference type="ARBA" id="ARBA00022741"/>
    </source>
</evidence>
<dbReference type="GO" id="GO:0140359">
    <property type="term" value="F:ABC-type transporter activity"/>
    <property type="evidence" value="ECO:0007669"/>
    <property type="project" value="InterPro"/>
</dbReference>
<dbReference type="GO" id="GO:0016887">
    <property type="term" value="F:ATP hydrolysis activity"/>
    <property type="evidence" value="ECO:0007669"/>
    <property type="project" value="InterPro"/>
</dbReference>
<proteinExistence type="inferred from homology"/>
<keyword evidence="6" id="KW-1278">Translocase</keyword>
<dbReference type="Proteomes" id="UP000184079">
    <property type="component" value="Unassembled WGS sequence"/>
</dbReference>
<dbReference type="Gene3D" id="3.40.50.300">
    <property type="entry name" value="P-loop containing nucleotide triphosphate hydrolases"/>
    <property type="match status" value="1"/>
</dbReference>
<dbReference type="PROSITE" id="PS00211">
    <property type="entry name" value="ABC_TRANSPORTER_1"/>
    <property type="match status" value="1"/>
</dbReference>
<evidence type="ECO:0000256" key="6">
    <source>
        <dbReference type="ARBA" id="ARBA00022967"/>
    </source>
</evidence>
<keyword evidence="8" id="KW-0812">Transmembrane</keyword>
<gene>
    <name evidence="10" type="ORF">SAMN05421807_109140</name>
</gene>
<dbReference type="PANTHER" id="PTHR46743:SF2">
    <property type="entry name" value="TEICHOIC ACIDS EXPORT ATP-BINDING PROTEIN TAGH"/>
    <property type="match status" value="1"/>
</dbReference>
<dbReference type="PROSITE" id="PS50893">
    <property type="entry name" value="ABC_TRANSPORTER_2"/>
    <property type="match status" value="1"/>
</dbReference>
<evidence type="ECO:0000256" key="5">
    <source>
        <dbReference type="ARBA" id="ARBA00022840"/>
    </source>
</evidence>
<keyword evidence="11" id="KW-1185">Reference proteome</keyword>
<dbReference type="OrthoDB" id="9778870at2"/>
<dbReference type="InterPro" id="IPR027417">
    <property type="entry name" value="P-loop_NTPase"/>
</dbReference>
<sequence>MNLKVEFKNVYKSFSMHAKQSQKLLELFSLNKKGKKEKRFQAVRNVSFKVFEGESVGIIGLNGSGKSTLSNLLAQVIQPTSGNIDIYGETSLIAISAGLNKNLNGLENIQLKCMMHGISKEDIKRLTPDIVKFADIGDHIYQPVKNYSSGMKSRLGFAIAVHTDPDILIIDEALSVGDSTFAEKCLIKMNEFKEKGKTIFFVSHSAGQVKRFCNKAIWMHYGEIKSFGDIQEVTSVYQEFIKWFNNLTETEKARYKKESLEEQAVLSHKDKNSRDTAFLKNIAVILPVILFGVLVVLQ</sequence>
<evidence type="ECO:0000256" key="2">
    <source>
        <dbReference type="ARBA" id="ARBA00022448"/>
    </source>
</evidence>
<dbReference type="CDD" id="cd03220">
    <property type="entry name" value="ABC_KpsT_Wzt"/>
    <property type="match status" value="1"/>
</dbReference>
<keyword evidence="2" id="KW-0813">Transport</keyword>
<dbReference type="RefSeq" id="WP_073009436.1">
    <property type="nucleotide sequence ID" value="NZ_FQXD01000009.1"/>
</dbReference>
<evidence type="ECO:0000256" key="1">
    <source>
        <dbReference type="ARBA" id="ARBA00005417"/>
    </source>
</evidence>
<dbReference type="GO" id="GO:0016020">
    <property type="term" value="C:membrane"/>
    <property type="evidence" value="ECO:0007669"/>
    <property type="project" value="InterPro"/>
</dbReference>
<dbReference type="SMART" id="SM00382">
    <property type="entry name" value="AAA"/>
    <property type="match status" value="1"/>
</dbReference>
<keyword evidence="3" id="KW-1003">Cell membrane</keyword>
<feature type="transmembrane region" description="Helical" evidence="8">
    <location>
        <begin position="278"/>
        <end position="297"/>
    </location>
</feature>
<dbReference type="EMBL" id="FQXD01000009">
    <property type="protein sequence ID" value="SHH61202.1"/>
    <property type="molecule type" value="Genomic_DNA"/>
</dbReference>
<dbReference type="InterPro" id="IPR050683">
    <property type="entry name" value="Bact_Polysacc_Export_ATP-bd"/>
</dbReference>
<evidence type="ECO:0000313" key="10">
    <source>
        <dbReference type="EMBL" id="SHH61202.1"/>
    </source>
</evidence>
<evidence type="ECO:0000256" key="8">
    <source>
        <dbReference type="SAM" id="Phobius"/>
    </source>
</evidence>
<evidence type="ECO:0000259" key="9">
    <source>
        <dbReference type="PROSITE" id="PS50893"/>
    </source>
</evidence>
<evidence type="ECO:0000256" key="7">
    <source>
        <dbReference type="ARBA" id="ARBA00023136"/>
    </source>
</evidence>
<name>A0A1M5UDS3_9BACI</name>
<keyword evidence="8" id="KW-1133">Transmembrane helix</keyword>
<dbReference type="Pfam" id="PF00005">
    <property type="entry name" value="ABC_tran"/>
    <property type="match status" value="1"/>
</dbReference>